<sequence>MKEGDTVLLPGICCFSVAYAVKYAGLKLDFCDVSINDACLSTDALEASIKHNPSIKVVIGVHLYGNVLDMDSIMKICKKHRIVFIEDVCQAYGSYYKNRPCGSFGDYSILSFGHTKILDSGHGGAVLTDNTQDVEMIRNKFGKLINYDKQE</sequence>
<dbReference type="InterPro" id="IPR015421">
    <property type="entry name" value="PyrdxlP-dep_Trfase_major"/>
</dbReference>
<feature type="non-terminal residue" evidence="1">
    <location>
        <position position="151"/>
    </location>
</feature>
<dbReference type="PANTHER" id="PTHR30244:SF34">
    <property type="entry name" value="DTDP-4-AMINO-4,6-DIDEOXYGALACTOSE TRANSAMINASE"/>
    <property type="match status" value="1"/>
</dbReference>
<dbReference type="PANTHER" id="PTHR30244">
    <property type="entry name" value="TRANSAMINASE"/>
    <property type="match status" value="1"/>
</dbReference>
<dbReference type="AlphaFoldDB" id="A0A382YKZ4"/>
<accession>A0A382YKZ4</accession>
<dbReference type="Gene3D" id="3.40.640.10">
    <property type="entry name" value="Type I PLP-dependent aspartate aminotransferase-like (Major domain)"/>
    <property type="match status" value="1"/>
</dbReference>
<dbReference type="InterPro" id="IPR000653">
    <property type="entry name" value="DegT/StrS_aminotransferase"/>
</dbReference>
<dbReference type="GO" id="GO:0000271">
    <property type="term" value="P:polysaccharide biosynthetic process"/>
    <property type="evidence" value="ECO:0007669"/>
    <property type="project" value="TreeGrafter"/>
</dbReference>
<dbReference type="GO" id="GO:0008483">
    <property type="term" value="F:transaminase activity"/>
    <property type="evidence" value="ECO:0007669"/>
    <property type="project" value="TreeGrafter"/>
</dbReference>
<name>A0A382YKZ4_9ZZZZ</name>
<dbReference type="SUPFAM" id="SSF53383">
    <property type="entry name" value="PLP-dependent transferases"/>
    <property type="match status" value="1"/>
</dbReference>
<dbReference type="InterPro" id="IPR015424">
    <property type="entry name" value="PyrdxlP-dep_Trfase"/>
</dbReference>
<gene>
    <name evidence="1" type="ORF">METZ01_LOCUS436604</name>
</gene>
<organism evidence="1">
    <name type="scientific">marine metagenome</name>
    <dbReference type="NCBI Taxonomy" id="408172"/>
    <lineage>
        <taxon>unclassified sequences</taxon>
        <taxon>metagenomes</taxon>
        <taxon>ecological metagenomes</taxon>
    </lineage>
</organism>
<protein>
    <submittedName>
        <fullName evidence="1">Uncharacterized protein</fullName>
    </submittedName>
</protein>
<dbReference type="GO" id="GO:0030170">
    <property type="term" value="F:pyridoxal phosphate binding"/>
    <property type="evidence" value="ECO:0007669"/>
    <property type="project" value="TreeGrafter"/>
</dbReference>
<dbReference type="EMBL" id="UINC01176563">
    <property type="protein sequence ID" value="SVD83750.1"/>
    <property type="molecule type" value="Genomic_DNA"/>
</dbReference>
<evidence type="ECO:0000313" key="1">
    <source>
        <dbReference type="EMBL" id="SVD83750.1"/>
    </source>
</evidence>
<dbReference type="Pfam" id="PF01041">
    <property type="entry name" value="DegT_DnrJ_EryC1"/>
    <property type="match status" value="1"/>
</dbReference>
<reference evidence="1" key="1">
    <citation type="submission" date="2018-05" db="EMBL/GenBank/DDBJ databases">
        <authorList>
            <person name="Lanie J.A."/>
            <person name="Ng W.-L."/>
            <person name="Kazmierczak K.M."/>
            <person name="Andrzejewski T.M."/>
            <person name="Davidsen T.M."/>
            <person name="Wayne K.J."/>
            <person name="Tettelin H."/>
            <person name="Glass J.I."/>
            <person name="Rusch D."/>
            <person name="Podicherti R."/>
            <person name="Tsui H.-C.T."/>
            <person name="Winkler M.E."/>
        </authorList>
    </citation>
    <scope>NUCLEOTIDE SEQUENCE</scope>
</reference>
<proteinExistence type="predicted"/>